<dbReference type="Proteomes" id="UP001295794">
    <property type="component" value="Unassembled WGS sequence"/>
</dbReference>
<feature type="region of interest" description="Disordered" evidence="1">
    <location>
        <begin position="171"/>
        <end position="190"/>
    </location>
</feature>
<evidence type="ECO:0000313" key="2">
    <source>
        <dbReference type="EMBL" id="CAK5277889.1"/>
    </source>
</evidence>
<dbReference type="EMBL" id="CAVNYO010000421">
    <property type="protein sequence ID" value="CAK5277889.1"/>
    <property type="molecule type" value="Genomic_DNA"/>
</dbReference>
<organism evidence="2 3">
    <name type="scientific">Mycena citricolor</name>
    <dbReference type="NCBI Taxonomy" id="2018698"/>
    <lineage>
        <taxon>Eukaryota</taxon>
        <taxon>Fungi</taxon>
        <taxon>Dikarya</taxon>
        <taxon>Basidiomycota</taxon>
        <taxon>Agaricomycotina</taxon>
        <taxon>Agaricomycetes</taxon>
        <taxon>Agaricomycetidae</taxon>
        <taxon>Agaricales</taxon>
        <taxon>Marasmiineae</taxon>
        <taxon>Mycenaceae</taxon>
        <taxon>Mycena</taxon>
    </lineage>
</organism>
<sequence>MFLGFETLAQFFPGLILWCDPKSSEMEATTQPSYVVHDHTRTHELKPCMIIAVDYQTQIIQVARLCGVTPHDSRKWVCINSNPKITWKVPDAWIWVGTPAVIPMVLHKPRVMHPHQDPYYNGPAFARANLQGYSMHRQNYLENCGIYHKPSFPNNSCSIALPAASYKQLSPASSNNVSTQNPGPEFTSLSSHPVVVPAGFTERSTNAPGWWRDPTTGWFWHAEKGLFPPTN</sequence>
<protein>
    <submittedName>
        <fullName evidence="2">Uncharacterized protein</fullName>
    </submittedName>
</protein>
<gene>
    <name evidence="2" type="ORF">MYCIT1_LOCUS27059</name>
</gene>
<dbReference type="AlphaFoldDB" id="A0AAD2HK11"/>
<comment type="caution">
    <text evidence="2">The sequence shown here is derived from an EMBL/GenBank/DDBJ whole genome shotgun (WGS) entry which is preliminary data.</text>
</comment>
<evidence type="ECO:0000256" key="1">
    <source>
        <dbReference type="SAM" id="MobiDB-lite"/>
    </source>
</evidence>
<evidence type="ECO:0000313" key="3">
    <source>
        <dbReference type="Proteomes" id="UP001295794"/>
    </source>
</evidence>
<keyword evidence="3" id="KW-1185">Reference proteome</keyword>
<accession>A0AAD2HK11</accession>
<name>A0AAD2HK11_9AGAR</name>
<reference evidence="2" key="1">
    <citation type="submission" date="2023-11" db="EMBL/GenBank/DDBJ databases">
        <authorList>
            <person name="De Vega J J."/>
            <person name="De Vega J J."/>
        </authorList>
    </citation>
    <scope>NUCLEOTIDE SEQUENCE</scope>
</reference>
<proteinExistence type="predicted"/>